<comment type="similarity">
    <text evidence="1">Belongs to the PPR family. P subfamily.</text>
</comment>
<evidence type="ECO:0000313" key="5">
    <source>
        <dbReference type="Proteomes" id="UP000235145"/>
    </source>
</evidence>
<dbReference type="InterPro" id="IPR011990">
    <property type="entry name" value="TPR-like_helical_dom_sf"/>
</dbReference>
<dbReference type="AlphaFoldDB" id="A0A9R1WAY5"/>
<comment type="caution">
    <text evidence="4">The sequence shown here is derived from an EMBL/GenBank/DDBJ whole genome shotgun (WGS) entry which is preliminary data.</text>
</comment>
<dbReference type="PANTHER" id="PTHR47936">
    <property type="entry name" value="PPR_LONG DOMAIN-CONTAINING PROTEIN"/>
    <property type="match status" value="1"/>
</dbReference>
<dbReference type="SUPFAM" id="SSF81901">
    <property type="entry name" value="HCP-like"/>
    <property type="match status" value="1"/>
</dbReference>
<evidence type="ECO:0008006" key="6">
    <source>
        <dbReference type="Google" id="ProtNLM"/>
    </source>
</evidence>
<evidence type="ECO:0000313" key="4">
    <source>
        <dbReference type="EMBL" id="KAJ0219311.1"/>
    </source>
</evidence>
<feature type="repeat" description="PPR" evidence="3">
    <location>
        <begin position="485"/>
        <end position="519"/>
    </location>
</feature>
<dbReference type="OrthoDB" id="185373at2759"/>
<feature type="repeat" description="PPR" evidence="3">
    <location>
        <begin position="450"/>
        <end position="484"/>
    </location>
</feature>
<reference evidence="4 5" key="1">
    <citation type="journal article" date="2017" name="Nat. Commun.">
        <title>Genome assembly with in vitro proximity ligation data and whole-genome triplication in lettuce.</title>
        <authorList>
            <person name="Reyes-Chin-Wo S."/>
            <person name="Wang Z."/>
            <person name="Yang X."/>
            <person name="Kozik A."/>
            <person name="Arikit S."/>
            <person name="Song C."/>
            <person name="Xia L."/>
            <person name="Froenicke L."/>
            <person name="Lavelle D.O."/>
            <person name="Truco M.J."/>
            <person name="Xia R."/>
            <person name="Zhu S."/>
            <person name="Xu C."/>
            <person name="Xu H."/>
            <person name="Xu X."/>
            <person name="Cox K."/>
            <person name="Korf I."/>
            <person name="Meyers B.C."/>
            <person name="Michelmore R.W."/>
        </authorList>
    </citation>
    <scope>NUCLEOTIDE SEQUENCE [LARGE SCALE GENOMIC DNA]</scope>
    <source>
        <strain evidence="5">cv. Salinas</strain>
        <tissue evidence="4">Seedlings</tissue>
    </source>
</reference>
<evidence type="ECO:0000256" key="3">
    <source>
        <dbReference type="PROSITE-ProRule" id="PRU00708"/>
    </source>
</evidence>
<dbReference type="GO" id="GO:0006396">
    <property type="term" value="P:RNA processing"/>
    <property type="evidence" value="ECO:0000318"/>
    <property type="project" value="GO_Central"/>
</dbReference>
<accession>A0A9R1WAY5</accession>
<dbReference type="Pfam" id="PF13041">
    <property type="entry name" value="PPR_2"/>
    <property type="match status" value="1"/>
</dbReference>
<gene>
    <name evidence="4" type="ORF">LSAT_V11C300112120</name>
</gene>
<dbReference type="Gene3D" id="1.25.40.10">
    <property type="entry name" value="Tetratricopeptide repeat domain"/>
    <property type="match status" value="4"/>
</dbReference>
<dbReference type="InterPro" id="IPR002885">
    <property type="entry name" value="PPR_rpt"/>
</dbReference>
<evidence type="ECO:0000256" key="1">
    <source>
        <dbReference type="ARBA" id="ARBA00007626"/>
    </source>
</evidence>
<dbReference type="Proteomes" id="UP000235145">
    <property type="component" value="Unassembled WGS sequence"/>
</dbReference>
<dbReference type="Gramene" id="rna-gnl|WGS:NBSK|LSAT_3X27640_mrna">
    <property type="protein sequence ID" value="cds-PLY62648.1"/>
    <property type="gene ID" value="gene-LSAT_3X27640"/>
</dbReference>
<organism evidence="4 5">
    <name type="scientific">Lactuca sativa</name>
    <name type="common">Garden lettuce</name>
    <dbReference type="NCBI Taxonomy" id="4236"/>
    <lineage>
        <taxon>Eukaryota</taxon>
        <taxon>Viridiplantae</taxon>
        <taxon>Streptophyta</taxon>
        <taxon>Embryophyta</taxon>
        <taxon>Tracheophyta</taxon>
        <taxon>Spermatophyta</taxon>
        <taxon>Magnoliopsida</taxon>
        <taxon>eudicotyledons</taxon>
        <taxon>Gunneridae</taxon>
        <taxon>Pentapetalae</taxon>
        <taxon>asterids</taxon>
        <taxon>campanulids</taxon>
        <taxon>Asterales</taxon>
        <taxon>Asteraceae</taxon>
        <taxon>Cichorioideae</taxon>
        <taxon>Cichorieae</taxon>
        <taxon>Lactucinae</taxon>
        <taxon>Lactuca</taxon>
    </lineage>
</organism>
<name>A0A9R1WAY5_LACSA</name>
<dbReference type="GO" id="GO:0003729">
    <property type="term" value="F:mRNA binding"/>
    <property type="evidence" value="ECO:0000318"/>
    <property type="project" value="GO_Central"/>
</dbReference>
<dbReference type="Pfam" id="PF01535">
    <property type="entry name" value="PPR"/>
    <property type="match status" value="6"/>
</dbReference>
<keyword evidence="5" id="KW-1185">Reference proteome</keyword>
<evidence type="ECO:0000256" key="2">
    <source>
        <dbReference type="ARBA" id="ARBA00022737"/>
    </source>
</evidence>
<proteinExistence type="inferred from homology"/>
<dbReference type="EMBL" id="NBSK02000003">
    <property type="protein sequence ID" value="KAJ0219311.1"/>
    <property type="molecule type" value="Genomic_DNA"/>
</dbReference>
<dbReference type="NCBIfam" id="TIGR00756">
    <property type="entry name" value="PPR"/>
    <property type="match status" value="5"/>
</dbReference>
<dbReference type="GO" id="GO:0009658">
    <property type="term" value="P:chloroplast organization"/>
    <property type="evidence" value="ECO:0000318"/>
    <property type="project" value="GO_Central"/>
</dbReference>
<feature type="repeat" description="PPR" evidence="3">
    <location>
        <begin position="415"/>
        <end position="449"/>
    </location>
</feature>
<sequence>MPYPLQQQWLFPPLLQASGLACINKTPKKLNFNPSKTSPILLFLFPLSSSSSRILILNSSSSNFPPPILEDNSADSPLLELDLKLQDSQNSSVPDLDDLNLLIRNLLKDSKTEERGFECYQKAKRNPDFVPQRSTLHHLIRYSMRLNNWNLVWSISEDFRKFNVYPDASNCSRLVSSCIRNRRFKLANNLLQILQSEKEVAGVSFNSAMKAYNKLHMYSSAVNVFEIMKSSSIKLDAESYSHAMEAYLKMGKNETVLSLFKEFESSEIEQTSFCTQIYRVLCESLGRLGKPFEALDFFREMTKKGFPEDPSFYSSLISSFVSIQEVKTAEELLQEAEAKKMLRDPSVFLKLVLMYIELPDSMEKTLDIVSSMKKMNLRVSDCIFCAIVNGFSKKKGPNSAIKVYQDLVSEGHEPGQVTYASILNIYCRIGFYEKAEGVFSEMDKKGFDKCVVAYSSMIAMYGKTNRIRDAMRLVAKMKEKGVEPNVWIYNSLLDMHGKVLNLRQVEKIWKEMKRRKVMPDKVSYTSVISAYSKAKEFERCIKYYNEYRLNGGGIDRAMGGIMVGVYSKMSRVDEVVKLLQDMKMEGTKLDARLYRSSLHALRDAGVQIQGKWLEESFGP</sequence>
<keyword evidence="2" id="KW-0677">Repeat</keyword>
<dbReference type="PANTHER" id="PTHR47936:SF1">
    <property type="entry name" value="PENTATRICOPEPTIDE REPEAT-CONTAINING PROTEIN GUN1, CHLOROPLASTIC"/>
    <property type="match status" value="1"/>
</dbReference>
<dbReference type="PROSITE" id="PS51375">
    <property type="entry name" value="PPR"/>
    <property type="match status" value="4"/>
</dbReference>
<feature type="repeat" description="PPR" evidence="3">
    <location>
        <begin position="274"/>
        <end position="308"/>
    </location>
</feature>
<protein>
    <recommendedName>
        <fullName evidence="6">Pentacotripeptide-repeat region of PRORP domain-containing protein</fullName>
    </recommendedName>
</protein>